<dbReference type="PANTHER" id="PTHR43833">
    <property type="entry name" value="POTASSIUM CHANNEL PROTEIN 2-RELATED-RELATED"/>
    <property type="match status" value="1"/>
</dbReference>
<dbReference type="GO" id="GO:0005886">
    <property type="term" value="C:plasma membrane"/>
    <property type="evidence" value="ECO:0007669"/>
    <property type="project" value="UniProtKB-SubCell"/>
</dbReference>
<dbReference type="AlphaFoldDB" id="A0A7Z0RVV3"/>
<evidence type="ECO:0000256" key="1">
    <source>
        <dbReference type="ARBA" id="ARBA00004651"/>
    </source>
</evidence>
<gene>
    <name evidence="5" type="ORF">HZS81_14685</name>
</gene>
<dbReference type="Gene3D" id="3.40.50.720">
    <property type="entry name" value="NAD(P)-binding Rossmann-like Domain"/>
    <property type="match status" value="1"/>
</dbReference>
<name>A0A7Z0RVV3_9GAMM</name>
<keyword evidence="2" id="KW-0812">Transmembrane</keyword>
<dbReference type="Pfam" id="PF07885">
    <property type="entry name" value="Ion_trans_2"/>
    <property type="match status" value="1"/>
</dbReference>
<sequence length="351" mass="38397">MPVIQQLLRTLKASTLNVTWTFLLFVMLAHLGTTWALYTLAGEPVAESLSDWFYYYIVTSSTVGFGDFSPETVPGKWITALYLIPGGIALFAALIGKATVTISDFWRLQMQGKGDFRHLSGHTLVIGWHGETTERILDILKEDEALPDDVVLCVTKEMSNPRPADLKFVKGESFSNAELLKRAGIESASRIIIYDTSDERVATVALSAYSLKTANAHIVAHCNNPDTAVMLRRTLPGIECTETLALEMLVRSASDAGISRVVNELLAVDRGATQYQTTLSHPPANATFGDLFWKAKTACNVTVLGLANGEGDDSMLNPSTDRPLKDGDIVYYMADTRLTERQLGDLLTTTG</sequence>
<dbReference type="Proteomes" id="UP000586119">
    <property type="component" value="Unassembled WGS sequence"/>
</dbReference>
<protein>
    <submittedName>
        <fullName evidence="5">NAD-binding protein</fullName>
    </submittedName>
</protein>
<dbReference type="RefSeq" id="WP_179931265.1">
    <property type="nucleotide sequence ID" value="NZ_JACCDF010000014.1"/>
</dbReference>
<feature type="transmembrane region" description="Helical" evidence="2">
    <location>
        <begin position="80"/>
        <end position="100"/>
    </location>
</feature>
<feature type="transmembrane region" description="Helical" evidence="2">
    <location>
        <begin position="52"/>
        <end position="68"/>
    </location>
</feature>
<keyword evidence="2" id="KW-0472">Membrane</keyword>
<dbReference type="InterPro" id="IPR036291">
    <property type="entry name" value="NAD(P)-bd_dom_sf"/>
</dbReference>
<dbReference type="PANTHER" id="PTHR43833:SF9">
    <property type="entry name" value="POTASSIUM CHANNEL PROTEIN YUGO-RELATED"/>
    <property type="match status" value="1"/>
</dbReference>
<comment type="caution">
    <text evidence="5">The sequence shown here is derived from an EMBL/GenBank/DDBJ whole genome shotgun (WGS) entry which is preliminary data.</text>
</comment>
<dbReference type="Pfam" id="PF02254">
    <property type="entry name" value="TrkA_N"/>
    <property type="match status" value="1"/>
</dbReference>
<dbReference type="Gene3D" id="1.10.287.70">
    <property type="match status" value="1"/>
</dbReference>
<evidence type="ECO:0000256" key="2">
    <source>
        <dbReference type="SAM" id="Phobius"/>
    </source>
</evidence>
<dbReference type="SUPFAM" id="SSF81324">
    <property type="entry name" value="Voltage-gated potassium channels"/>
    <property type="match status" value="1"/>
</dbReference>
<keyword evidence="2" id="KW-1133">Transmembrane helix</keyword>
<feature type="transmembrane region" description="Helical" evidence="2">
    <location>
        <begin position="20"/>
        <end position="40"/>
    </location>
</feature>
<feature type="domain" description="Potassium channel" evidence="4">
    <location>
        <begin position="27"/>
        <end position="100"/>
    </location>
</feature>
<proteinExistence type="predicted"/>
<dbReference type="InterPro" id="IPR003148">
    <property type="entry name" value="RCK_N"/>
</dbReference>
<evidence type="ECO:0000313" key="6">
    <source>
        <dbReference type="Proteomes" id="UP000586119"/>
    </source>
</evidence>
<dbReference type="EMBL" id="JACCDF010000014">
    <property type="protein sequence ID" value="NYS62002.1"/>
    <property type="molecule type" value="Genomic_DNA"/>
</dbReference>
<dbReference type="SUPFAM" id="SSF51735">
    <property type="entry name" value="NAD(P)-binding Rossmann-fold domains"/>
    <property type="match status" value="1"/>
</dbReference>
<accession>A0A7Z0RVV3</accession>
<evidence type="ECO:0000259" key="4">
    <source>
        <dbReference type="Pfam" id="PF07885"/>
    </source>
</evidence>
<dbReference type="InterPro" id="IPR013099">
    <property type="entry name" value="K_chnl_dom"/>
</dbReference>
<dbReference type="InterPro" id="IPR050721">
    <property type="entry name" value="Trk_Ktr_HKT_K-transport"/>
</dbReference>
<organism evidence="5 6">
    <name type="scientific">Vreelandella salicampi</name>
    <dbReference type="NCBI Taxonomy" id="1449798"/>
    <lineage>
        <taxon>Bacteria</taxon>
        <taxon>Pseudomonadati</taxon>
        <taxon>Pseudomonadota</taxon>
        <taxon>Gammaproteobacteria</taxon>
        <taxon>Oceanospirillales</taxon>
        <taxon>Halomonadaceae</taxon>
        <taxon>Vreelandella</taxon>
    </lineage>
</organism>
<keyword evidence="6" id="KW-1185">Reference proteome</keyword>
<evidence type="ECO:0000313" key="5">
    <source>
        <dbReference type="EMBL" id="NYS62002.1"/>
    </source>
</evidence>
<dbReference type="GO" id="GO:0006813">
    <property type="term" value="P:potassium ion transport"/>
    <property type="evidence" value="ECO:0007669"/>
    <property type="project" value="InterPro"/>
</dbReference>
<evidence type="ECO:0000259" key="3">
    <source>
        <dbReference type="Pfam" id="PF02254"/>
    </source>
</evidence>
<reference evidence="5 6" key="1">
    <citation type="journal article" date="2015" name="Int. J. Syst. Evol. Microbiol.">
        <title>Halomonas salicampi sp. nov., a halotolerant and alkalitolerant bacterium isolated from a saltern soil.</title>
        <authorList>
            <person name="Lee J.C."/>
            <person name="Kim Y.S."/>
            <person name="Yun B.S."/>
            <person name="Whang K.S."/>
        </authorList>
    </citation>
    <scope>NUCLEOTIDE SEQUENCE [LARGE SCALE GENOMIC DNA]</scope>
    <source>
        <strain evidence="5 6">BH103</strain>
    </source>
</reference>
<comment type="subcellular location">
    <subcellularLocation>
        <location evidence="1">Cell membrane</location>
        <topology evidence="1">Multi-pass membrane protein</topology>
    </subcellularLocation>
</comment>
<feature type="domain" description="RCK N-terminal" evidence="3">
    <location>
        <begin position="124"/>
        <end position="233"/>
    </location>
</feature>